<evidence type="ECO:0000313" key="6">
    <source>
        <dbReference type="Proteomes" id="UP001153365"/>
    </source>
</evidence>
<protein>
    <submittedName>
        <fullName evidence="5">Expressed protein</fullName>
    </submittedName>
</protein>
<feature type="compositionally biased region" description="Polar residues" evidence="3">
    <location>
        <begin position="940"/>
        <end position="958"/>
    </location>
</feature>
<feature type="compositionally biased region" description="Low complexity" evidence="3">
    <location>
        <begin position="572"/>
        <end position="582"/>
    </location>
</feature>
<feature type="region of interest" description="Disordered" evidence="3">
    <location>
        <begin position="412"/>
        <end position="457"/>
    </location>
</feature>
<feature type="region of interest" description="Disordered" evidence="3">
    <location>
        <begin position="318"/>
        <end position="337"/>
    </location>
</feature>
<gene>
    <name evidence="5" type="ORF">PPACK8108_LOCUS19691</name>
</gene>
<feature type="compositionally biased region" description="Polar residues" evidence="3">
    <location>
        <begin position="1"/>
        <end position="18"/>
    </location>
</feature>
<feature type="compositionally biased region" description="Basic and acidic residues" evidence="3">
    <location>
        <begin position="19"/>
        <end position="30"/>
    </location>
</feature>
<comment type="subcellular location">
    <subcellularLocation>
        <location evidence="2">Nucleus</location>
    </subcellularLocation>
</comment>
<evidence type="ECO:0000313" key="5">
    <source>
        <dbReference type="EMBL" id="CAH7685206.1"/>
    </source>
</evidence>
<feature type="region of interest" description="Disordered" evidence="3">
    <location>
        <begin position="250"/>
        <end position="308"/>
    </location>
</feature>
<feature type="region of interest" description="Disordered" evidence="3">
    <location>
        <begin position="1"/>
        <end position="119"/>
    </location>
</feature>
<accession>A0AAV0BGL3</accession>
<keyword evidence="6" id="KW-1185">Reference proteome</keyword>
<feature type="DNA-binding region" description="Fork-head" evidence="2">
    <location>
        <begin position="475"/>
        <end position="567"/>
    </location>
</feature>
<dbReference type="PROSITE" id="PS50039">
    <property type="entry name" value="FORK_HEAD_3"/>
    <property type="match status" value="1"/>
</dbReference>
<feature type="domain" description="Fork-head" evidence="4">
    <location>
        <begin position="475"/>
        <end position="567"/>
    </location>
</feature>
<feature type="region of interest" description="Disordered" evidence="3">
    <location>
        <begin position="661"/>
        <end position="719"/>
    </location>
</feature>
<dbReference type="GO" id="GO:0005634">
    <property type="term" value="C:nucleus"/>
    <property type="evidence" value="ECO:0007669"/>
    <property type="project" value="UniProtKB-SubCell"/>
</dbReference>
<evidence type="ECO:0000256" key="1">
    <source>
        <dbReference type="ARBA" id="ARBA00023125"/>
    </source>
</evidence>
<feature type="compositionally biased region" description="Basic residues" evidence="3">
    <location>
        <begin position="672"/>
        <end position="686"/>
    </location>
</feature>
<evidence type="ECO:0000256" key="3">
    <source>
        <dbReference type="SAM" id="MobiDB-lite"/>
    </source>
</evidence>
<dbReference type="GO" id="GO:0000978">
    <property type="term" value="F:RNA polymerase II cis-regulatory region sequence-specific DNA binding"/>
    <property type="evidence" value="ECO:0007669"/>
    <property type="project" value="TreeGrafter"/>
</dbReference>
<feature type="compositionally biased region" description="Low complexity" evidence="3">
    <location>
        <begin position="963"/>
        <end position="975"/>
    </location>
</feature>
<feature type="region of interest" description="Disordered" evidence="3">
    <location>
        <begin position="559"/>
        <end position="613"/>
    </location>
</feature>
<dbReference type="InterPro" id="IPR001766">
    <property type="entry name" value="Fork_head_dom"/>
</dbReference>
<keyword evidence="1 2" id="KW-0238">DNA-binding</keyword>
<dbReference type="Pfam" id="PF00250">
    <property type="entry name" value="Forkhead"/>
    <property type="match status" value="1"/>
</dbReference>
<dbReference type="PRINTS" id="PR00053">
    <property type="entry name" value="FORKHEAD"/>
</dbReference>
<dbReference type="AlphaFoldDB" id="A0AAV0BGL3"/>
<feature type="compositionally biased region" description="Polar residues" evidence="3">
    <location>
        <begin position="78"/>
        <end position="102"/>
    </location>
</feature>
<dbReference type="Proteomes" id="UP001153365">
    <property type="component" value="Unassembled WGS sequence"/>
</dbReference>
<dbReference type="PANTHER" id="PTHR11829">
    <property type="entry name" value="FORKHEAD BOX PROTEIN"/>
    <property type="match status" value="1"/>
</dbReference>
<dbReference type="PANTHER" id="PTHR11829:SF343">
    <property type="entry name" value="FORK-HEAD DOMAIN-CONTAINING PROTEIN"/>
    <property type="match status" value="1"/>
</dbReference>
<dbReference type="CDD" id="cd00059">
    <property type="entry name" value="FH_FOX"/>
    <property type="match status" value="1"/>
</dbReference>
<dbReference type="InterPro" id="IPR036388">
    <property type="entry name" value="WH-like_DNA-bd_sf"/>
</dbReference>
<evidence type="ECO:0000259" key="4">
    <source>
        <dbReference type="PROSITE" id="PS50039"/>
    </source>
</evidence>
<proteinExistence type="predicted"/>
<dbReference type="FunFam" id="1.10.10.10:FF:000135">
    <property type="entry name" value="forkhead box protein G1"/>
    <property type="match status" value="1"/>
</dbReference>
<feature type="compositionally biased region" description="Low complexity" evidence="3">
    <location>
        <begin position="427"/>
        <end position="437"/>
    </location>
</feature>
<dbReference type="InterPro" id="IPR050211">
    <property type="entry name" value="FOX_domain-containing"/>
</dbReference>
<feature type="region of interest" description="Disordered" evidence="3">
    <location>
        <begin position="886"/>
        <end position="1009"/>
    </location>
</feature>
<dbReference type="GO" id="GO:0000981">
    <property type="term" value="F:DNA-binding transcription factor activity, RNA polymerase II-specific"/>
    <property type="evidence" value="ECO:0007669"/>
    <property type="project" value="TreeGrafter"/>
</dbReference>
<keyword evidence="2" id="KW-0539">Nucleus</keyword>
<dbReference type="SMART" id="SM00339">
    <property type="entry name" value="FH"/>
    <property type="match status" value="1"/>
</dbReference>
<dbReference type="SUPFAM" id="SSF46785">
    <property type="entry name" value="Winged helix' DNA-binding domain"/>
    <property type="match status" value="1"/>
</dbReference>
<dbReference type="EMBL" id="CALTRL010005715">
    <property type="protein sequence ID" value="CAH7685206.1"/>
    <property type="molecule type" value="Genomic_DNA"/>
</dbReference>
<feature type="region of interest" description="Disordered" evidence="3">
    <location>
        <begin position="158"/>
        <end position="219"/>
    </location>
</feature>
<name>A0AAV0BGL3_PHAPC</name>
<comment type="caution">
    <text evidence="5">The sequence shown here is derived from an EMBL/GenBank/DDBJ whole genome shotgun (WGS) entry which is preliminary data.</text>
</comment>
<dbReference type="Gene3D" id="1.10.10.10">
    <property type="entry name" value="Winged helix-like DNA-binding domain superfamily/Winged helix DNA-binding domain"/>
    <property type="match status" value="1"/>
</dbReference>
<feature type="compositionally biased region" description="Low complexity" evidence="3">
    <location>
        <begin position="190"/>
        <end position="200"/>
    </location>
</feature>
<evidence type="ECO:0000256" key="2">
    <source>
        <dbReference type="PROSITE-ProRule" id="PRU00089"/>
    </source>
</evidence>
<feature type="compositionally biased region" description="Polar residues" evidence="3">
    <location>
        <begin position="696"/>
        <end position="718"/>
    </location>
</feature>
<feature type="compositionally biased region" description="Polar residues" evidence="3">
    <location>
        <begin position="158"/>
        <end position="168"/>
    </location>
</feature>
<dbReference type="InterPro" id="IPR036390">
    <property type="entry name" value="WH_DNA-bd_sf"/>
</dbReference>
<reference evidence="5" key="1">
    <citation type="submission" date="2022-06" db="EMBL/GenBank/DDBJ databases">
        <authorList>
            <consortium name="SYNGENTA / RWTH Aachen University"/>
        </authorList>
    </citation>
    <scope>NUCLEOTIDE SEQUENCE</scope>
</reference>
<feature type="compositionally biased region" description="Basic and acidic residues" evidence="3">
    <location>
        <begin position="38"/>
        <end position="52"/>
    </location>
</feature>
<sequence>MTVISNQSSSSTPTLTNEQAHRETYHRSDSDSYQAPRAGEDDGVAEHRETLLSHHHRDHSQTSSSSCDTRLDRASVSAHVSNLNSPISGLTPSGSNPIVQSQREGRDLPSSVSGDQDRILHPGVDLFSASGLAHSSSGISAVSTPIASTASSLLESNAYPATNPSSNRAEIPSGLEPSPPFTSIPLQLTSSSSSSSSSSSRNQQNDLQGPLQASLHHSNGLDTTRSASLYRSEFQLPFQTRTTHSHMHFASPYHSVSGSHHRRSHSKPDGRNVFLNPFMGPGSSPNHNTSSSISPAPSSPGLYHSPVTPHLTRHRFSFSSQPCYGPPAPVTEDRPAAKRRLACDPSYRSALFSSDTSSPSFGSAAAAMSFMDEAVARGAPHNSREREVFSDEESKAPAPPVQLSLFEIGHTGLPQSPPGPSPGFTGGDSFSFGSAGTPVKREPHPSSTRMMGTGLTGMRPDLVNLKDGPDGPNGKPGYPYVVLIRYAILGSPRGKLTLQELYETIMERFPYYRTAGKGWMNSIRHNLSLNRCFVKQPRHILDPGKGSYWTVDLDAELSTSRARDRKRGSGGSRSSLGSIKSPRLARRDSVTGDPRSPLVDELMDAAEPSSPGRMLYMSDDEVDEANAHSSQHAMHTHDFTPQHALQENIEGDTTMKIDEVSSVIPSTPLKSPKSKVTPKRSGKAPRVKQETLKLQIGSQTDFSSNPGNVQRSSPSTPVTPHLYSQICDTSPSAPNLLQSPFQPQSFGSNLPEPIIRSVQRASSPFRNSHNSRPSLVSMIPFSACSRASNPTKTTGGKVESSSYYMSSGLGLPYHSAAPVIESFGRSSQIQPISTSSFPFGSQCNSPYQPSFVPFGSTSISDQSMMSVRHQPASAGPWTSSFQHPYQTALRHSHHQPSQSHSGVYGFQAPISPQGGGRSAGLATFPSSLSGGNMSIGAHSGSLSNNHGVSNPQQGTTWSPRPESSGSSSKASLGGANCQTPASNESEDGSRRSSIGAGGKMGKVLSGAGS</sequence>
<organism evidence="5 6">
    <name type="scientific">Phakopsora pachyrhizi</name>
    <name type="common">Asian soybean rust disease fungus</name>
    <dbReference type="NCBI Taxonomy" id="170000"/>
    <lineage>
        <taxon>Eukaryota</taxon>
        <taxon>Fungi</taxon>
        <taxon>Dikarya</taxon>
        <taxon>Basidiomycota</taxon>
        <taxon>Pucciniomycotina</taxon>
        <taxon>Pucciniomycetes</taxon>
        <taxon>Pucciniales</taxon>
        <taxon>Phakopsoraceae</taxon>
        <taxon>Phakopsora</taxon>
    </lineage>
</organism>
<feature type="compositionally biased region" description="Low complexity" evidence="3">
    <location>
        <begin position="280"/>
        <end position="300"/>
    </location>
</feature>